<comment type="similarity">
    <text evidence="2">Belongs to the GTP cyclohydrolase IV family.</text>
</comment>
<dbReference type="Gene3D" id="3.10.270.10">
    <property type="entry name" value="Urate Oxidase"/>
    <property type="match status" value="1"/>
</dbReference>
<dbReference type="EMBL" id="SLXE01000007">
    <property type="protein sequence ID" value="TCP07388.1"/>
    <property type="molecule type" value="Genomic_DNA"/>
</dbReference>
<sequence>MNAIADVQSSPDLRNMPINQVGIKDLRFPIAITSAEGTQHTVGRLSMTVFLPADQKGTHMSRFVALMERQSEPLSFGRLKTLTEEMVQLLDSHSGKISVSFPFFRQKSAPVSGIKSLLDYDVTLTGEIKEGAYSCTLKVLTPVTSLCPCSKEISQYGAHNQRSHVTVTLTCCDEVGIEEIIDCVEKQASCQLYGLLKRPDEKFVTEQAYENPKFVEDMVRDVAVALRGDARIRAFVVESENFESIHNHSAYAYIAYP</sequence>
<dbReference type="GO" id="GO:0003934">
    <property type="term" value="F:GTP cyclohydrolase I activity"/>
    <property type="evidence" value="ECO:0007669"/>
    <property type="project" value="UniProtKB-UniRule"/>
</dbReference>
<evidence type="ECO:0000256" key="2">
    <source>
        <dbReference type="HAMAP-Rule" id="MF_01527"/>
    </source>
</evidence>
<protein>
    <recommendedName>
        <fullName evidence="2">GTP cyclohydrolase FolE2</fullName>
        <ecNumber evidence="2">3.5.4.16</ecNumber>
    </recommendedName>
</protein>
<feature type="site" description="May be catalytically important" evidence="2">
    <location>
        <position position="147"/>
    </location>
</feature>
<dbReference type="InterPro" id="IPR003801">
    <property type="entry name" value="GTP_cyclohydrolase_FolE2/MptA"/>
</dbReference>
<comment type="catalytic activity">
    <reaction evidence="2">
        <text>GTP + H2O = 7,8-dihydroneopterin 3'-triphosphate + formate + H(+)</text>
        <dbReference type="Rhea" id="RHEA:17473"/>
        <dbReference type="ChEBI" id="CHEBI:15377"/>
        <dbReference type="ChEBI" id="CHEBI:15378"/>
        <dbReference type="ChEBI" id="CHEBI:15740"/>
        <dbReference type="ChEBI" id="CHEBI:37565"/>
        <dbReference type="ChEBI" id="CHEBI:58462"/>
        <dbReference type="EC" id="3.5.4.16"/>
    </reaction>
</comment>
<evidence type="ECO:0000313" key="6">
    <source>
        <dbReference type="Proteomes" id="UP000829756"/>
    </source>
</evidence>
<dbReference type="Proteomes" id="UP000294721">
    <property type="component" value="Unassembled WGS sequence"/>
</dbReference>
<dbReference type="Proteomes" id="UP000829756">
    <property type="component" value="Chromosome"/>
</dbReference>
<accession>A0AAE9GTY1</accession>
<comment type="function">
    <text evidence="2">Converts GTP to 7,8-dihydroneopterin triphosphate.</text>
</comment>
<dbReference type="EC" id="3.5.4.16" evidence="2"/>
<evidence type="ECO:0000313" key="5">
    <source>
        <dbReference type="Proteomes" id="UP000294721"/>
    </source>
</evidence>
<dbReference type="PANTHER" id="PTHR36445:SF1">
    <property type="entry name" value="GTP CYCLOHYDROLASE MPTA"/>
    <property type="match status" value="1"/>
</dbReference>
<dbReference type="KEGG" id="usu:LVJ78_02585"/>
<evidence type="ECO:0000313" key="3">
    <source>
        <dbReference type="EMBL" id="TCP07388.1"/>
    </source>
</evidence>
<name>A0AAE9GTY1_9NEIS</name>
<dbReference type="AlphaFoldDB" id="A0AAE9GTY1"/>
<comment type="pathway">
    <text evidence="2">Cofactor biosynthesis; 7,8-dihydroneopterin triphosphate biosynthesis; 7,8-dihydroneopterin triphosphate from GTP: step 1/1.</text>
</comment>
<dbReference type="InterPro" id="IPR022838">
    <property type="entry name" value="GTP_cyclohydrolase_FolE2"/>
</dbReference>
<keyword evidence="5" id="KW-1185">Reference proteome</keyword>
<dbReference type="PANTHER" id="PTHR36445">
    <property type="entry name" value="GTP CYCLOHYDROLASE MPTA"/>
    <property type="match status" value="1"/>
</dbReference>
<evidence type="ECO:0000256" key="1">
    <source>
        <dbReference type="ARBA" id="ARBA00022801"/>
    </source>
</evidence>
<dbReference type="HAMAP" id="MF_01527_B">
    <property type="entry name" value="GTP_cyclohydrol_B"/>
    <property type="match status" value="1"/>
</dbReference>
<organism evidence="4 6">
    <name type="scientific">Uruburuella suis</name>
    <dbReference type="NCBI Taxonomy" id="252130"/>
    <lineage>
        <taxon>Bacteria</taxon>
        <taxon>Pseudomonadati</taxon>
        <taxon>Pseudomonadota</taxon>
        <taxon>Betaproteobacteria</taxon>
        <taxon>Neisseriales</taxon>
        <taxon>Neisseriaceae</taxon>
        <taxon>Uruburuella</taxon>
    </lineage>
</organism>
<gene>
    <name evidence="2 4" type="primary">folE2</name>
    <name evidence="3" type="ORF">EV680_10711</name>
    <name evidence="4" type="ORF">LVJ78_02585</name>
</gene>
<evidence type="ECO:0000313" key="4">
    <source>
        <dbReference type="EMBL" id="UOO79925.1"/>
    </source>
</evidence>
<keyword evidence="1 2" id="KW-0378">Hydrolase</keyword>
<proteinExistence type="inferred from homology"/>
<dbReference type="RefSeq" id="WP_132953360.1">
    <property type="nucleotide sequence ID" value="NZ_CP091507.1"/>
</dbReference>
<reference evidence="4" key="2">
    <citation type="submission" date="2021-12" db="EMBL/GenBank/DDBJ databases">
        <authorList>
            <person name="Veyrier F.J."/>
        </authorList>
    </citation>
    <scope>NUCLEOTIDE SEQUENCE</scope>
    <source>
        <strain evidence="4">1258/02</strain>
    </source>
</reference>
<dbReference type="Pfam" id="PF02649">
    <property type="entry name" value="GCHY-1"/>
    <property type="match status" value="1"/>
</dbReference>
<reference evidence="3 5" key="1">
    <citation type="submission" date="2019-03" db="EMBL/GenBank/DDBJ databases">
        <title>Genomic Encyclopedia of Type Strains, Phase IV (KMG-IV): sequencing the most valuable type-strain genomes for metagenomic binning, comparative biology and taxonomic classification.</title>
        <authorList>
            <person name="Goeker M."/>
        </authorList>
    </citation>
    <scope>NUCLEOTIDE SEQUENCE [LARGE SCALE GENOMIC DNA]</scope>
    <source>
        <strain evidence="3 5">DSM 17474</strain>
    </source>
</reference>
<dbReference type="NCBIfam" id="NF010200">
    <property type="entry name" value="PRK13674.1-1"/>
    <property type="match status" value="1"/>
</dbReference>
<dbReference type="GO" id="GO:0046654">
    <property type="term" value="P:tetrahydrofolate biosynthetic process"/>
    <property type="evidence" value="ECO:0007669"/>
    <property type="project" value="UniProtKB-UniRule"/>
</dbReference>
<dbReference type="EMBL" id="CP091507">
    <property type="protein sequence ID" value="UOO79925.1"/>
    <property type="molecule type" value="Genomic_DNA"/>
</dbReference>
<reference evidence="4" key="3">
    <citation type="journal article" date="2022" name="Res Sq">
        <title>Evolution of multicellular longitudinally dividing oral cavity symbionts (Neisseriaceae).</title>
        <authorList>
            <person name="Nyongesa S."/>
            <person name="Weber P."/>
            <person name="Bernet E."/>
            <person name="Pullido F."/>
            <person name="Nieckarz M."/>
            <person name="Delaby M."/>
            <person name="Nieves C."/>
            <person name="Viehboeck T."/>
            <person name="Krause N."/>
            <person name="Rivera-Millot A."/>
            <person name="Nakamura A."/>
            <person name="Vischer N."/>
            <person name="VanNieuwenhze M."/>
            <person name="Brun Y."/>
            <person name="Cava F."/>
            <person name="Bulgheresi S."/>
            <person name="Veyrier F."/>
        </authorList>
    </citation>
    <scope>NUCLEOTIDE SEQUENCE</scope>
    <source>
        <strain evidence="4">1258/02</strain>
    </source>
</reference>